<feature type="transmembrane region" description="Helical" evidence="8">
    <location>
        <begin position="55"/>
        <end position="78"/>
    </location>
</feature>
<dbReference type="FunFam" id="1.10.3720.10:FF:000002">
    <property type="entry name" value="D-methionine ABC transporter permease MetI"/>
    <property type="match status" value="1"/>
</dbReference>
<sequence length="220" mass="23854">MSDFITNWGTVIWEALGQTLAMTSITFVISIIVGIPIGVLLVVTRFDGLHPNRTVYSISNWVINILRSLPFIILLFLILPVTKIVAGTTIGIRGVVLPLVVYAAPYIGRLVESSLLEIDPGTIEAFRSMGISNSKIIWRVMVREARGSIIRDLTIAAIGLIGATAMAGLVGAGGLGDIAYQYGFQRYQPDVMYATIIILIVLVQILQSVGNVISARLKKD</sequence>
<keyword evidence="4" id="KW-1003">Cell membrane</keyword>
<dbReference type="Pfam" id="PF00528">
    <property type="entry name" value="BPD_transp_1"/>
    <property type="match status" value="1"/>
</dbReference>
<dbReference type="KEGG" id="lnn:F0161_10530"/>
<evidence type="ECO:0000259" key="9">
    <source>
        <dbReference type="PROSITE" id="PS50928"/>
    </source>
</evidence>
<reference evidence="10 11" key="1">
    <citation type="submission" date="2019-09" db="EMBL/GenBank/DDBJ databases">
        <title>Complete Genome Sequence of Lactobacillus nenjiangensis SH-Y15, isolated from sauerkraut.</title>
        <authorList>
            <person name="Yang H."/>
        </authorList>
    </citation>
    <scope>NUCLEOTIDE SEQUENCE [LARGE SCALE GENOMIC DNA]</scope>
    <source>
        <strain evidence="10 11">SH-Y15</strain>
    </source>
</reference>
<evidence type="ECO:0000256" key="1">
    <source>
        <dbReference type="ARBA" id="ARBA00004651"/>
    </source>
</evidence>
<feature type="transmembrane region" description="Helical" evidence="8">
    <location>
        <begin position="84"/>
        <end position="104"/>
    </location>
</feature>
<evidence type="ECO:0000256" key="2">
    <source>
        <dbReference type="ARBA" id="ARBA00007069"/>
    </source>
</evidence>
<keyword evidence="7 8" id="KW-0472">Membrane</keyword>
<keyword evidence="5 8" id="KW-0812">Transmembrane</keyword>
<evidence type="ECO:0000256" key="4">
    <source>
        <dbReference type="ARBA" id="ARBA00022475"/>
    </source>
</evidence>
<evidence type="ECO:0000256" key="3">
    <source>
        <dbReference type="ARBA" id="ARBA00022448"/>
    </source>
</evidence>
<keyword evidence="11" id="KW-1185">Reference proteome</keyword>
<feature type="transmembrane region" description="Helical" evidence="8">
    <location>
        <begin position="149"/>
        <end position="171"/>
    </location>
</feature>
<evidence type="ECO:0000256" key="5">
    <source>
        <dbReference type="ARBA" id="ARBA00022692"/>
    </source>
</evidence>
<dbReference type="OrthoDB" id="9793490at2"/>
<comment type="similarity">
    <text evidence="2">Belongs to the binding-protein-dependent transport system permease family. CysTW subfamily.</text>
</comment>
<proteinExistence type="inferred from homology"/>
<dbReference type="EMBL" id="CP043939">
    <property type="protein sequence ID" value="QER68231.1"/>
    <property type="molecule type" value="Genomic_DNA"/>
</dbReference>
<dbReference type="PANTHER" id="PTHR30450">
    <property type="entry name" value="ABC TRANSPORTER PERMEASE"/>
    <property type="match status" value="1"/>
</dbReference>
<dbReference type="GO" id="GO:0048473">
    <property type="term" value="P:D-methionine transmembrane transport"/>
    <property type="evidence" value="ECO:0007669"/>
    <property type="project" value="TreeGrafter"/>
</dbReference>
<protein>
    <submittedName>
        <fullName evidence="10">ABC transporter permease</fullName>
    </submittedName>
</protein>
<feature type="domain" description="ABC transmembrane type-1" evidence="9">
    <location>
        <begin position="16"/>
        <end position="210"/>
    </location>
</feature>
<dbReference type="InterPro" id="IPR000515">
    <property type="entry name" value="MetI-like"/>
</dbReference>
<evidence type="ECO:0000256" key="8">
    <source>
        <dbReference type="RuleBase" id="RU363032"/>
    </source>
</evidence>
<dbReference type="PROSITE" id="PS50928">
    <property type="entry name" value="ABC_TM1"/>
    <property type="match status" value="1"/>
</dbReference>
<accession>A0A5P1X6Y9</accession>
<evidence type="ECO:0000313" key="10">
    <source>
        <dbReference type="EMBL" id="QER68231.1"/>
    </source>
</evidence>
<dbReference type="PANTHER" id="PTHR30450:SF14">
    <property type="entry name" value="TRANSPORTER, PERMEASE PROTEIN, PUTATIVE-RELATED"/>
    <property type="match status" value="1"/>
</dbReference>
<keyword evidence="3 8" id="KW-0813">Transport</keyword>
<dbReference type="RefSeq" id="WP_150204544.1">
    <property type="nucleotide sequence ID" value="NZ_CAUQTN010000070.1"/>
</dbReference>
<dbReference type="InterPro" id="IPR051322">
    <property type="entry name" value="AA_ABC_Transporter_Permease"/>
</dbReference>
<dbReference type="AlphaFoldDB" id="A0A5P1X6Y9"/>
<comment type="subcellular location">
    <subcellularLocation>
        <location evidence="1 8">Cell membrane</location>
        <topology evidence="1 8">Multi-pass membrane protein</topology>
    </subcellularLocation>
</comment>
<name>A0A5P1X6Y9_9LACO</name>
<dbReference type="Gene3D" id="1.10.3720.10">
    <property type="entry name" value="MetI-like"/>
    <property type="match status" value="1"/>
</dbReference>
<feature type="transmembrane region" description="Helical" evidence="8">
    <location>
        <begin position="20"/>
        <end position="43"/>
    </location>
</feature>
<dbReference type="CDD" id="cd06261">
    <property type="entry name" value="TM_PBP2"/>
    <property type="match status" value="1"/>
</dbReference>
<evidence type="ECO:0000256" key="7">
    <source>
        <dbReference type="ARBA" id="ARBA00023136"/>
    </source>
</evidence>
<keyword evidence="6 8" id="KW-1133">Transmembrane helix</keyword>
<dbReference type="Proteomes" id="UP000325295">
    <property type="component" value="Chromosome"/>
</dbReference>
<dbReference type="InterPro" id="IPR035906">
    <property type="entry name" value="MetI-like_sf"/>
</dbReference>
<organism evidence="10 11">
    <name type="scientific">Paucilactobacillus nenjiangensis</name>
    <dbReference type="NCBI Taxonomy" id="1296540"/>
    <lineage>
        <taxon>Bacteria</taxon>
        <taxon>Bacillati</taxon>
        <taxon>Bacillota</taxon>
        <taxon>Bacilli</taxon>
        <taxon>Lactobacillales</taxon>
        <taxon>Lactobacillaceae</taxon>
        <taxon>Paucilactobacillus</taxon>
    </lineage>
</organism>
<evidence type="ECO:0000256" key="6">
    <source>
        <dbReference type="ARBA" id="ARBA00022989"/>
    </source>
</evidence>
<gene>
    <name evidence="10" type="ORF">F0161_10530</name>
</gene>
<dbReference type="GO" id="GO:0005886">
    <property type="term" value="C:plasma membrane"/>
    <property type="evidence" value="ECO:0007669"/>
    <property type="project" value="UniProtKB-SubCell"/>
</dbReference>
<feature type="transmembrane region" description="Helical" evidence="8">
    <location>
        <begin position="191"/>
        <end position="213"/>
    </location>
</feature>
<dbReference type="SUPFAM" id="SSF161098">
    <property type="entry name" value="MetI-like"/>
    <property type="match status" value="1"/>
</dbReference>
<evidence type="ECO:0000313" key="11">
    <source>
        <dbReference type="Proteomes" id="UP000325295"/>
    </source>
</evidence>